<gene>
    <name evidence="9" type="ORF">IPH26_21505</name>
</gene>
<evidence type="ECO:0000256" key="5">
    <source>
        <dbReference type="ARBA" id="ARBA00022692"/>
    </source>
</evidence>
<feature type="transmembrane region" description="Helical" evidence="8">
    <location>
        <begin position="76"/>
        <end position="94"/>
    </location>
</feature>
<evidence type="ECO:0000256" key="2">
    <source>
        <dbReference type="ARBA" id="ARBA00022475"/>
    </source>
</evidence>
<dbReference type="GO" id="GO:0016763">
    <property type="term" value="F:pentosyltransferase activity"/>
    <property type="evidence" value="ECO:0007669"/>
    <property type="project" value="TreeGrafter"/>
</dbReference>
<feature type="transmembrane region" description="Helical" evidence="8">
    <location>
        <begin position="357"/>
        <end position="378"/>
    </location>
</feature>
<keyword evidence="5 8" id="KW-0812">Transmembrane</keyword>
<dbReference type="PANTHER" id="PTHR33908:SF11">
    <property type="entry name" value="MEMBRANE PROTEIN"/>
    <property type="match status" value="1"/>
</dbReference>
<evidence type="ECO:0000256" key="7">
    <source>
        <dbReference type="ARBA" id="ARBA00023136"/>
    </source>
</evidence>
<feature type="transmembrane region" description="Helical" evidence="8">
    <location>
        <begin position="398"/>
        <end position="421"/>
    </location>
</feature>
<comment type="subcellular location">
    <subcellularLocation>
        <location evidence="1">Cell membrane</location>
        <topology evidence="1">Multi-pass membrane protein</topology>
    </subcellularLocation>
</comment>
<feature type="transmembrane region" description="Helical" evidence="8">
    <location>
        <begin position="101"/>
        <end position="123"/>
    </location>
</feature>
<dbReference type="Proteomes" id="UP000807785">
    <property type="component" value="Unassembled WGS sequence"/>
</dbReference>
<dbReference type="GO" id="GO:0005886">
    <property type="term" value="C:plasma membrane"/>
    <property type="evidence" value="ECO:0007669"/>
    <property type="project" value="UniProtKB-SubCell"/>
</dbReference>
<keyword evidence="7 8" id="KW-0472">Membrane</keyword>
<dbReference type="GO" id="GO:0009103">
    <property type="term" value="P:lipopolysaccharide biosynthetic process"/>
    <property type="evidence" value="ECO:0007669"/>
    <property type="project" value="UniProtKB-ARBA"/>
</dbReference>
<dbReference type="EMBL" id="JADJEV010000005">
    <property type="protein sequence ID" value="MBK6975411.1"/>
    <property type="molecule type" value="Genomic_DNA"/>
</dbReference>
<keyword evidence="4" id="KW-0808">Transferase</keyword>
<organism evidence="9 10">
    <name type="scientific">Candidatus Methylophosphatis roskildensis</name>
    <dbReference type="NCBI Taxonomy" id="2899263"/>
    <lineage>
        <taxon>Bacteria</taxon>
        <taxon>Pseudomonadati</taxon>
        <taxon>Pseudomonadota</taxon>
        <taxon>Betaproteobacteria</taxon>
        <taxon>Nitrosomonadales</taxon>
        <taxon>Sterolibacteriaceae</taxon>
        <taxon>Candidatus Methylophosphatis</taxon>
    </lineage>
</organism>
<comment type="caution">
    <text evidence="9">The sequence shown here is derived from an EMBL/GenBank/DDBJ whole genome shotgun (WGS) entry which is preliminary data.</text>
</comment>
<dbReference type="AlphaFoldDB" id="A0A9D7E817"/>
<evidence type="ECO:0000256" key="6">
    <source>
        <dbReference type="ARBA" id="ARBA00022989"/>
    </source>
</evidence>
<evidence type="ECO:0000313" key="10">
    <source>
        <dbReference type="Proteomes" id="UP000807785"/>
    </source>
</evidence>
<dbReference type="InterPro" id="IPR050297">
    <property type="entry name" value="LipidA_mod_glycosyltrf_83"/>
</dbReference>
<proteinExistence type="predicted"/>
<evidence type="ECO:0000256" key="3">
    <source>
        <dbReference type="ARBA" id="ARBA00022676"/>
    </source>
</evidence>
<feature type="transmembrane region" description="Helical" evidence="8">
    <location>
        <begin position="301"/>
        <end position="321"/>
    </location>
</feature>
<keyword evidence="3" id="KW-0328">Glycosyltransferase</keyword>
<evidence type="ECO:0000256" key="4">
    <source>
        <dbReference type="ARBA" id="ARBA00022679"/>
    </source>
</evidence>
<feature type="transmembrane region" description="Helical" evidence="8">
    <location>
        <begin position="219"/>
        <end position="243"/>
    </location>
</feature>
<sequence length="558" mass="60541">MPISQPSSRRLQFAYPPRGILLVGSVLIYLVVGAVGHDPWKGDDAVHIGVIKSMLETGDWLVPQLAGEVFTDYPPLYFWIGKLTALSLGGLLPLHDAARLASVLCGGVLFAALGASAHTLLGVREGESIGATAVMIGLGTLGFLVPFHEAQPMLAVLAALSLACYGLAKAIETPWYGGLLFGAGLGLTHLAGGFNNLLYAAPLALLLPLVSPAWRERNIVLALLGGLLVAAAIAIAHSLLLLAQDPGAQALWLDHELDDLAPKPDVDTRLSKLASTIPWFAWPALPLACWSLWAERRNLQAPAVMLPLMAFLLALLNIVISGGTRDALLLPLVPPLILLATCRVGGMRRGLANAFDWFGMMSMTLFMFLVWVGYLAMASGWPPRLARQVVRLEPGFELQFSLAPLALGLAFTACWLALILVGTRSASRGAVHWSVGTITFWALAMILWMPWIDYGRSYRMVSDSLAAALGEHPAGCIAARDLGETQRASFYYFSGIVTQREIVPNALPCRLLLAQQTGRDAEAPPGDTWRKVWEDRRRGDRNEMYRLYVRDQHTPIRN</sequence>
<feature type="transmembrane region" description="Helical" evidence="8">
    <location>
        <begin position="277"/>
        <end position="294"/>
    </location>
</feature>
<feature type="transmembrane region" description="Helical" evidence="8">
    <location>
        <begin position="327"/>
        <end position="345"/>
    </location>
</feature>
<keyword evidence="6 8" id="KW-1133">Transmembrane helix</keyword>
<feature type="transmembrane region" description="Helical" evidence="8">
    <location>
        <begin position="433"/>
        <end position="452"/>
    </location>
</feature>
<protein>
    <recommendedName>
        <fullName evidence="11">Glycosyltransferase RgtA/B/C/D-like domain-containing protein</fullName>
    </recommendedName>
</protein>
<accession>A0A9D7E817</accession>
<feature type="transmembrane region" description="Helical" evidence="8">
    <location>
        <begin position="129"/>
        <end position="147"/>
    </location>
</feature>
<evidence type="ECO:0008006" key="11">
    <source>
        <dbReference type="Google" id="ProtNLM"/>
    </source>
</evidence>
<evidence type="ECO:0000256" key="1">
    <source>
        <dbReference type="ARBA" id="ARBA00004651"/>
    </source>
</evidence>
<feature type="transmembrane region" description="Helical" evidence="8">
    <location>
        <begin position="183"/>
        <end position="207"/>
    </location>
</feature>
<feature type="transmembrane region" description="Helical" evidence="8">
    <location>
        <begin position="154"/>
        <end position="171"/>
    </location>
</feature>
<evidence type="ECO:0000313" key="9">
    <source>
        <dbReference type="EMBL" id="MBK6975411.1"/>
    </source>
</evidence>
<dbReference type="PANTHER" id="PTHR33908">
    <property type="entry name" value="MANNOSYLTRANSFERASE YKCB-RELATED"/>
    <property type="match status" value="1"/>
</dbReference>
<evidence type="ECO:0000256" key="8">
    <source>
        <dbReference type="SAM" id="Phobius"/>
    </source>
</evidence>
<reference evidence="9" key="1">
    <citation type="submission" date="2020-10" db="EMBL/GenBank/DDBJ databases">
        <title>Connecting structure to function with the recovery of over 1000 high-quality activated sludge metagenome-assembled genomes encoding full-length rRNA genes using long-read sequencing.</title>
        <authorList>
            <person name="Singleton C.M."/>
            <person name="Petriglieri F."/>
            <person name="Kristensen J.M."/>
            <person name="Kirkegaard R.H."/>
            <person name="Michaelsen T.Y."/>
            <person name="Andersen M.H."/>
            <person name="Karst S.M."/>
            <person name="Dueholm M.S."/>
            <person name="Nielsen P.H."/>
            <person name="Albertsen M."/>
        </authorList>
    </citation>
    <scope>NUCLEOTIDE SEQUENCE</scope>
    <source>
        <strain evidence="9">Bjer_18-Q3-R1-45_BAT3C.347</strain>
    </source>
</reference>
<name>A0A9D7E817_9PROT</name>
<feature type="transmembrane region" description="Helical" evidence="8">
    <location>
        <begin position="20"/>
        <end position="37"/>
    </location>
</feature>
<keyword evidence="2" id="KW-1003">Cell membrane</keyword>